<sequence>MIALRGRAEFEINGCSGRVDPLHGCLIPGGDVHFYEGIGNNTHIIVDLPLTVVEGELLRLFDAAQYFEADTSMRLLLSYLHRETAMWEKSPEAAEGVAICLLTSLYQRSFDNRRTLLSRGKLDLPALEEYILRHLNEPLPVSRLARFAHVSAGHFHALFREEAGMTPGQYLWELRLKRAQQLLLETALPLVDVAEQAGFSSQSSFTHAFRRRFGVSPGRLRKPC</sequence>
<evidence type="ECO:0000256" key="2">
    <source>
        <dbReference type="ARBA" id="ARBA00023125"/>
    </source>
</evidence>
<comment type="caution">
    <text evidence="5">The sequence shown here is derived from an EMBL/GenBank/DDBJ whole genome shotgun (WGS) entry which is preliminary data.</text>
</comment>
<dbReference type="PRINTS" id="PR00032">
    <property type="entry name" value="HTHARAC"/>
</dbReference>
<dbReference type="PROSITE" id="PS00041">
    <property type="entry name" value="HTH_ARAC_FAMILY_1"/>
    <property type="match status" value="1"/>
</dbReference>
<keyword evidence="3" id="KW-0804">Transcription</keyword>
<dbReference type="InterPro" id="IPR020449">
    <property type="entry name" value="Tscrpt_reg_AraC-type_HTH"/>
</dbReference>
<dbReference type="PANTHER" id="PTHR46796">
    <property type="entry name" value="HTH-TYPE TRANSCRIPTIONAL ACTIVATOR RHAS-RELATED"/>
    <property type="match status" value="1"/>
</dbReference>
<keyword evidence="6" id="KW-1185">Reference proteome</keyword>
<reference evidence="5 6" key="1">
    <citation type="submission" date="2015-03" db="EMBL/GenBank/DDBJ databases">
        <authorList>
            <person name="Krishnan R."/>
            <person name="Midha S."/>
            <person name="Patil P.B."/>
            <person name="Rameshkumar N."/>
        </authorList>
    </citation>
    <scope>NUCLEOTIDE SEQUENCE [LARGE SCALE GENOMIC DNA]</scope>
    <source>
        <strain evidence="5 6">L1E11</strain>
    </source>
</reference>
<dbReference type="SUPFAM" id="SSF46689">
    <property type="entry name" value="Homeodomain-like"/>
    <property type="match status" value="2"/>
</dbReference>
<dbReference type="SMART" id="SM00342">
    <property type="entry name" value="HTH_ARAC"/>
    <property type="match status" value="1"/>
</dbReference>
<evidence type="ECO:0000313" key="5">
    <source>
        <dbReference type="EMBL" id="PXF30330.1"/>
    </source>
</evidence>
<dbReference type="InterPro" id="IPR050204">
    <property type="entry name" value="AraC_XylS_family_regulators"/>
</dbReference>
<proteinExistence type="predicted"/>
<keyword evidence="1" id="KW-0805">Transcription regulation</keyword>
<dbReference type="InterPro" id="IPR018060">
    <property type="entry name" value="HTH_AraC"/>
</dbReference>
<dbReference type="PANTHER" id="PTHR46796:SF10">
    <property type="entry name" value="TRANSCRIPTIONAL ACTIVATOR FEAR"/>
    <property type="match status" value="1"/>
</dbReference>
<dbReference type="Gene3D" id="1.10.10.60">
    <property type="entry name" value="Homeodomain-like"/>
    <property type="match status" value="2"/>
</dbReference>
<dbReference type="PROSITE" id="PS01124">
    <property type="entry name" value="HTH_ARAC_FAMILY_2"/>
    <property type="match status" value="1"/>
</dbReference>
<evidence type="ECO:0000256" key="3">
    <source>
        <dbReference type="ARBA" id="ARBA00023163"/>
    </source>
</evidence>
<evidence type="ECO:0000259" key="4">
    <source>
        <dbReference type="PROSITE" id="PS01124"/>
    </source>
</evidence>
<dbReference type="Pfam" id="PF12833">
    <property type="entry name" value="HTH_18"/>
    <property type="match status" value="1"/>
</dbReference>
<organism evidence="5 6">
    <name type="scientific">Pokkaliibacter plantistimulans</name>
    <dbReference type="NCBI Taxonomy" id="1635171"/>
    <lineage>
        <taxon>Bacteria</taxon>
        <taxon>Pseudomonadati</taxon>
        <taxon>Pseudomonadota</taxon>
        <taxon>Gammaproteobacteria</taxon>
        <taxon>Oceanospirillales</taxon>
        <taxon>Balneatrichaceae</taxon>
        <taxon>Pokkaliibacter</taxon>
    </lineage>
</organism>
<protein>
    <submittedName>
        <fullName evidence="5">AraC family transcriptional regulator</fullName>
    </submittedName>
</protein>
<gene>
    <name evidence="5" type="ORF">WH50_15885</name>
</gene>
<dbReference type="InterPro" id="IPR018062">
    <property type="entry name" value="HTH_AraC-typ_CS"/>
</dbReference>
<evidence type="ECO:0000256" key="1">
    <source>
        <dbReference type="ARBA" id="ARBA00023015"/>
    </source>
</evidence>
<evidence type="ECO:0000313" key="6">
    <source>
        <dbReference type="Proteomes" id="UP000248090"/>
    </source>
</evidence>
<accession>A0ABX5M074</accession>
<keyword evidence="2" id="KW-0238">DNA-binding</keyword>
<dbReference type="InterPro" id="IPR009057">
    <property type="entry name" value="Homeodomain-like_sf"/>
</dbReference>
<feature type="domain" description="HTH araC/xylS-type" evidence="4">
    <location>
        <begin position="125"/>
        <end position="223"/>
    </location>
</feature>
<dbReference type="Proteomes" id="UP000248090">
    <property type="component" value="Unassembled WGS sequence"/>
</dbReference>
<dbReference type="EMBL" id="LAPT01000078">
    <property type="protein sequence ID" value="PXF30330.1"/>
    <property type="molecule type" value="Genomic_DNA"/>
</dbReference>
<name>A0ABX5M074_9GAMM</name>